<feature type="disulfide bond" evidence="2">
    <location>
        <begin position="159"/>
        <end position="174"/>
    </location>
</feature>
<protein>
    <submittedName>
        <fullName evidence="4">Low-density lipoprotein receptor-related protein 1B-like</fullName>
    </submittedName>
</protein>
<reference evidence="4" key="2">
    <citation type="submission" date="2025-08" db="UniProtKB">
        <authorList>
            <consortium name="RefSeq"/>
        </authorList>
    </citation>
    <scope>IDENTIFICATION</scope>
    <source>
        <strain evidence="4">S238N-H82</strain>
        <tissue evidence="4">Testes</tissue>
    </source>
</reference>
<organism evidence="3 4">
    <name type="scientific">Branchiostoma floridae</name>
    <name type="common">Florida lancelet</name>
    <name type="synonym">Amphioxus</name>
    <dbReference type="NCBI Taxonomy" id="7739"/>
    <lineage>
        <taxon>Eukaryota</taxon>
        <taxon>Metazoa</taxon>
        <taxon>Chordata</taxon>
        <taxon>Cephalochordata</taxon>
        <taxon>Leptocardii</taxon>
        <taxon>Amphioxiformes</taxon>
        <taxon>Branchiostomatidae</taxon>
        <taxon>Branchiostoma</taxon>
    </lineage>
</organism>
<sequence length="177" mass="19430">MYTAITHDSTEASACVDDEANCEEHCKSTGGFYCGTFNSECIGLDRVCDGIPDCTFMFHVDYSRPQDEMDCGTCTGQWESMRTYIAAVLPIMGAQNTEEDVYDHVCSTGACTSSFFFCDDGNQFECGNWEDEQDCEAVQCLGLKCEETHKCGPFSAGTCDGIPNCLDLTDEKDCGRC</sequence>
<gene>
    <name evidence="4" type="primary">LOC118407063</name>
</gene>
<evidence type="ECO:0000313" key="4">
    <source>
        <dbReference type="RefSeq" id="XP_035663374.1"/>
    </source>
</evidence>
<evidence type="ECO:0000256" key="2">
    <source>
        <dbReference type="PROSITE-ProRule" id="PRU00124"/>
    </source>
</evidence>
<proteinExistence type="predicted"/>
<reference evidence="3" key="1">
    <citation type="journal article" date="2020" name="Nat. Ecol. Evol.">
        <title>Deeply conserved synteny resolves early events in vertebrate evolution.</title>
        <authorList>
            <person name="Simakov O."/>
            <person name="Marletaz F."/>
            <person name="Yue J.X."/>
            <person name="O'Connell B."/>
            <person name="Jenkins J."/>
            <person name="Brandt A."/>
            <person name="Calef R."/>
            <person name="Tung C.H."/>
            <person name="Huang T.K."/>
            <person name="Schmutz J."/>
            <person name="Satoh N."/>
            <person name="Yu J.K."/>
            <person name="Putnam N.H."/>
            <person name="Green R.E."/>
            <person name="Rokhsar D.S."/>
        </authorList>
    </citation>
    <scope>NUCLEOTIDE SEQUENCE [LARGE SCALE GENOMIC DNA]</scope>
    <source>
        <strain evidence="3">S238N-H82</strain>
    </source>
</reference>
<dbReference type="Gene3D" id="4.10.400.10">
    <property type="entry name" value="Low-density Lipoprotein Receptor"/>
    <property type="match status" value="1"/>
</dbReference>
<dbReference type="PROSITE" id="PS50068">
    <property type="entry name" value="LDLRA_2"/>
    <property type="match status" value="1"/>
</dbReference>
<dbReference type="InterPro" id="IPR002172">
    <property type="entry name" value="LDrepeatLR_classA_rpt"/>
</dbReference>
<keyword evidence="1 2" id="KW-1015">Disulfide bond</keyword>
<accession>A0A9J7HSQ6</accession>
<dbReference type="KEGG" id="bfo:118407063"/>
<dbReference type="GeneID" id="118407063"/>
<evidence type="ECO:0000313" key="3">
    <source>
        <dbReference type="Proteomes" id="UP000001554"/>
    </source>
</evidence>
<evidence type="ECO:0000256" key="1">
    <source>
        <dbReference type="ARBA" id="ARBA00023157"/>
    </source>
</evidence>
<dbReference type="Proteomes" id="UP000001554">
    <property type="component" value="Chromosome 19"/>
</dbReference>
<dbReference type="AlphaFoldDB" id="A0A9J7HSQ6"/>
<dbReference type="SMART" id="SM00192">
    <property type="entry name" value="LDLa"/>
    <property type="match status" value="3"/>
</dbReference>
<comment type="caution">
    <text evidence="2">Lacks conserved residue(s) required for the propagation of feature annotation.</text>
</comment>
<dbReference type="RefSeq" id="XP_035663374.1">
    <property type="nucleotide sequence ID" value="XM_035807481.1"/>
</dbReference>
<dbReference type="InterPro" id="IPR036055">
    <property type="entry name" value="LDL_receptor-like_sf"/>
</dbReference>
<dbReference type="OrthoDB" id="19606at2759"/>
<name>A0A9J7HSQ6_BRAFL</name>
<keyword evidence="3" id="KW-1185">Reference proteome</keyword>